<dbReference type="Pfam" id="PF06385">
    <property type="entry name" value="Baculo_LEF-11"/>
    <property type="match status" value="1"/>
</dbReference>
<reference evidence="5" key="2">
    <citation type="journal article" date="2009" name="J. Microbiol.">
        <title>Characterization of a Baculovirus newly isolated from the tea slug moth, Iragoidae fasciata.</title>
        <authorList>
            <person name="Yang L.R."/>
            <person name="Qiang X."/>
            <person name="Zhang B.Q."/>
            <person name="Tang M.J."/>
            <person name="Zhang C.X."/>
        </authorList>
    </citation>
    <scope>NUCLEOTIDE SEQUENCE</scope>
    <source>
        <strain evidence="5">Hangzhou</strain>
    </source>
</reference>
<dbReference type="InterPro" id="IPR009429">
    <property type="entry name" value="Baculo_LEF-11"/>
</dbReference>
<evidence type="ECO:0000256" key="3">
    <source>
        <dbReference type="ARBA" id="ARBA00023015"/>
    </source>
</evidence>
<sequence length="113" mass="13450">MTTKLCNHNLNNCNSNCLTRSEIQALLRESINALKHDMKTHNVTAHMFETEQFKILKDYISENLSRFTVITDKCFNRKVHSHCKRINRIFDIKTSLLQEYDLTVTNVYKKQKW</sequence>
<accession>B6VC25</accession>
<protein>
    <recommendedName>
        <fullName evidence="2">Late expression factor 11</fullName>
    </recommendedName>
</protein>
<organism evidence="5">
    <name type="scientific">Iragoides fasciata nucleopolyhedrovirus</name>
    <dbReference type="NCBI Taxonomy" id="571205"/>
    <lineage>
        <taxon>Viruses</taxon>
        <taxon>Viruses incertae sedis</taxon>
        <taxon>Naldaviricetes</taxon>
        <taxon>Lefavirales</taxon>
        <taxon>Baculoviridae</taxon>
        <taxon>Alphabaculovirus</taxon>
    </lineage>
</organism>
<evidence type="ECO:0000256" key="4">
    <source>
        <dbReference type="ARBA" id="ARBA00023163"/>
    </source>
</evidence>
<keyword evidence="3" id="KW-0805">Transcription regulation</keyword>
<evidence type="ECO:0000256" key="2">
    <source>
        <dbReference type="ARBA" id="ARBA00017118"/>
    </source>
</evidence>
<evidence type="ECO:0000256" key="1">
    <source>
        <dbReference type="ARBA" id="ARBA00008271"/>
    </source>
</evidence>
<reference evidence="5" key="1">
    <citation type="submission" date="2008-10" db="EMBL/GenBank/DDBJ databases">
        <authorList>
            <person name="Zhang C.-X."/>
            <person name="Yang L.-R."/>
            <person name="Xiao Q."/>
        </authorList>
    </citation>
    <scope>NUCLEOTIDE SEQUENCE</scope>
    <source>
        <strain evidence="5">Hangzhou</strain>
    </source>
</reference>
<dbReference type="EMBL" id="FJ362523">
    <property type="protein sequence ID" value="ACJ04622.1"/>
    <property type="molecule type" value="Genomic_DNA"/>
</dbReference>
<name>B6VC25_9ABAC</name>
<evidence type="ECO:0000313" key="5">
    <source>
        <dbReference type="EMBL" id="ACJ04622.1"/>
    </source>
</evidence>
<comment type="similarity">
    <text evidence="1">Belongs to the baculoviridae LEF-11 family.</text>
</comment>
<keyword evidence="4" id="KW-0804">Transcription</keyword>
<dbReference type="GO" id="GO:0019058">
    <property type="term" value="P:viral life cycle"/>
    <property type="evidence" value="ECO:0007669"/>
    <property type="project" value="InterPro"/>
</dbReference>
<proteinExistence type="inferred from homology"/>
<dbReference type="GO" id="GO:0006355">
    <property type="term" value="P:regulation of DNA-templated transcription"/>
    <property type="evidence" value="ECO:0007669"/>
    <property type="project" value="InterPro"/>
</dbReference>